<dbReference type="Pfam" id="PF02222">
    <property type="entry name" value="ATP-grasp"/>
    <property type="match status" value="1"/>
</dbReference>
<evidence type="ECO:0000256" key="2">
    <source>
        <dbReference type="ARBA" id="ARBA00022840"/>
    </source>
</evidence>
<protein>
    <submittedName>
        <fullName evidence="6">ATP-grasp domain protein</fullName>
    </submittedName>
</protein>
<reference evidence="6 7" key="1">
    <citation type="submission" date="2009-08" db="EMBL/GenBank/DDBJ databases">
        <authorList>
            <person name="Muzny D."/>
            <person name="Qin X."/>
            <person name="Deng J."/>
            <person name="Jiang H."/>
            <person name="Liu Y."/>
            <person name="Qu J."/>
            <person name="Song X.-Z."/>
            <person name="Zhang L."/>
            <person name="Thornton R."/>
            <person name="Coyle M."/>
            <person name="Francisco L."/>
            <person name="Jackson L."/>
            <person name="Javaid M."/>
            <person name="Korchina V."/>
            <person name="Kovar C."/>
            <person name="Mata R."/>
            <person name="Mathew T."/>
            <person name="Ngo R."/>
            <person name="Nguyen L."/>
            <person name="Nguyen N."/>
            <person name="Okwuonu G."/>
            <person name="Ongeri F."/>
            <person name="Pham C."/>
            <person name="Simmons D."/>
            <person name="Wilczek-Boney K."/>
            <person name="Hale W."/>
            <person name="Jakkamsetti A."/>
            <person name="Pham P."/>
            <person name="Ruth R."/>
            <person name="San Lucas F."/>
            <person name="Warren J."/>
            <person name="Zhang J."/>
            <person name="Zhao Z."/>
            <person name="Zhou C."/>
            <person name="Zhu D."/>
            <person name="Lee S."/>
            <person name="Bess C."/>
            <person name="Blankenburg K."/>
            <person name="Forbes L."/>
            <person name="Fu Q."/>
            <person name="Gubbala S."/>
            <person name="Hirani K."/>
            <person name="Jayaseelan J.C."/>
            <person name="Lara F."/>
            <person name="Munidasa M."/>
            <person name="Palculict T."/>
            <person name="Patil S."/>
            <person name="Pu L.-L."/>
            <person name="Saada N."/>
            <person name="Tang L."/>
            <person name="Weissenberger G."/>
            <person name="Zhu Y."/>
            <person name="Hemphill L."/>
            <person name="Shang Y."/>
            <person name="Youmans B."/>
            <person name="Ayvaz T."/>
            <person name="Ross M."/>
            <person name="Santibanez J."/>
            <person name="Aqrawi P."/>
            <person name="Gross S."/>
            <person name="Joshi V."/>
            <person name="Fowler G."/>
            <person name="Nazareth L."/>
            <person name="Reid J."/>
            <person name="Worley K."/>
            <person name="Petrosino J."/>
            <person name="Highlander S."/>
            <person name="Gibbs R."/>
        </authorList>
    </citation>
    <scope>NUCLEOTIDE SEQUENCE [LARGE SCALE GENOMIC DNA]</scope>
    <source>
        <strain evidence="6 7">ATCC 49175</strain>
    </source>
</reference>
<keyword evidence="7" id="KW-1185">Reference proteome</keyword>
<evidence type="ECO:0000313" key="7">
    <source>
        <dbReference type="Proteomes" id="UP000005926"/>
    </source>
</evidence>
<dbReference type="GO" id="GO:0005829">
    <property type="term" value="C:cytosol"/>
    <property type="evidence" value="ECO:0007669"/>
    <property type="project" value="TreeGrafter"/>
</dbReference>
<dbReference type="Gene3D" id="3.40.50.20">
    <property type="match status" value="1"/>
</dbReference>
<dbReference type="PROSITE" id="PS50975">
    <property type="entry name" value="ATP_GRASP"/>
    <property type="match status" value="1"/>
</dbReference>
<gene>
    <name evidence="6" type="ORF">HMPREF0444_1357</name>
</gene>
<dbReference type="InterPro" id="IPR011761">
    <property type="entry name" value="ATP-grasp"/>
</dbReference>
<organism evidence="6 7">
    <name type="scientific">Granulicatella adiacens ATCC 49175</name>
    <dbReference type="NCBI Taxonomy" id="638301"/>
    <lineage>
        <taxon>Bacteria</taxon>
        <taxon>Bacillati</taxon>
        <taxon>Bacillota</taxon>
        <taxon>Bacilli</taxon>
        <taxon>Lactobacillales</taxon>
        <taxon>Carnobacteriaceae</taxon>
        <taxon>Granulicatella</taxon>
    </lineage>
</organism>
<accession>C8NHG2</accession>
<keyword evidence="3" id="KW-0464">Manganese</keyword>
<dbReference type="PANTHER" id="PTHR11609">
    <property type="entry name" value="PURINE BIOSYNTHESIS PROTEIN 6/7, PUR6/7"/>
    <property type="match status" value="1"/>
</dbReference>
<dbReference type="GO" id="GO:0005524">
    <property type="term" value="F:ATP binding"/>
    <property type="evidence" value="ECO:0007669"/>
    <property type="project" value="UniProtKB-UniRule"/>
</dbReference>
<dbReference type="HOGENOM" id="CLU_747552_0_0_9"/>
<name>C8NHG2_9LACT</name>
<comment type="caution">
    <text evidence="6">The sequence shown here is derived from an EMBL/GenBank/DDBJ whole genome shotgun (WGS) entry which is preliminary data.</text>
</comment>
<keyword evidence="1 4" id="KW-0547">Nucleotide-binding</keyword>
<dbReference type="STRING" id="638301.HMPREF0444_1357"/>
<dbReference type="AlphaFoldDB" id="C8NHG2"/>
<dbReference type="SUPFAM" id="SSF56059">
    <property type="entry name" value="Glutathione synthetase ATP-binding domain-like"/>
    <property type="match status" value="1"/>
</dbReference>
<evidence type="ECO:0000256" key="1">
    <source>
        <dbReference type="ARBA" id="ARBA00022741"/>
    </source>
</evidence>
<evidence type="ECO:0000256" key="4">
    <source>
        <dbReference type="PROSITE-ProRule" id="PRU00409"/>
    </source>
</evidence>
<dbReference type="Proteomes" id="UP000005926">
    <property type="component" value="Unassembled WGS sequence"/>
</dbReference>
<dbReference type="eggNOG" id="COG0026">
    <property type="taxonomic scope" value="Bacteria"/>
</dbReference>
<dbReference type="Gene3D" id="3.30.470.20">
    <property type="entry name" value="ATP-grasp fold, B domain"/>
    <property type="match status" value="1"/>
</dbReference>
<dbReference type="InterPro" id="IPR016185">
    <property type="entry name" value="PreATP-grasp_dom_sf"/>
</dbReference>
<dbReference type="InterPro" id="IPR003135">
    <property type="entry name" value="ATP-grasp_carboxylate-amine"/>
</dbReference>
<dbReference type="SUPFAM" id="SSF52440">
    <property type="entry name" value="PreATP-grasp domain"/>
    <property type="match status" value="1"/>
</dbReference>
<keyword evidence="2 4" id="KW-0067">ATP-binding</keyword>
<evidence type="ECO:0000259" key="5">
    <source>
        <dbReference type="PROSITE" id="PS50975"/>
    </source>
</evidence>
<dbReference type="GO" id="GO:0046872">
    <property type="term" value="F:metal ion binding"/>
    <property type="evidence" value="ECO:0007669"/>
    <property type="project" value="InterPro"/>
</dbReference>
<dbReference type="PANTHER" id="PTHR11609:SF5">
    <property type="entry name" value="PHOSPHORIBOSYLAMINOIMIDAZOLE CARBOXYLASE"/>
    <property type="match status" value="1"/>
</dbReference>
<sequence length="381" mass="42571">MQKERIYMSQLLPGSIVGIIGGDEQVASVAIAARKMGYVVYSYHQSNEAAISMAEYEIVSSYDDRASLLDFAEKVDTLLLMTNLVSVDTLVALSSKTRYYQSLELAEISQNRTVEKLFLEEHAINVAPYGIVTHVGELPTLLESIGLPAFLESNQVNSRYEEPIALYDQDIDERVLGKIEEGPSMLTAFVPAQRHFSLTVVRDYEDRVTILPITEDVYISGKLKYSIASRRMNPEWVQELKRIAFKVVDYLSGSVVLSIQVLMGNNGIFYVKSINQLPLIQQQFGSAQLGKGLSDIITRVATGLPVEYKKPTEEMILVPIYESMLEKASLLTLLKPKWDFEFFQTSPKRATDILGVIRLSGGSSVDLLGEIEVSDLFFNGK</sequence>
<feature type="domain" description="ATP-grasp" evidence="5">
    <location>
        <begin position="116"/>
        <end position="302"/>
    </location>
</feature>
<proteinExistence type="predicted"/>
<dbReference type="EMBL" id="ACKZ01000020">
    <property type="protein sequence ID" value="EEW37139.1"/>
    <property type="molecule type" value="Genomic_DNA"/>
</dbReference>
<evidence type="ECO:0000256" key="3">
    <source>
        <dbReference type="ARBA" id="ARBA00023211"/>
    </source>
</evidence>
<evidence type="ECO:0000313" key="6">
    <source>
        <dbReference type="EMBL" id="EEW37139.1"/>
    </source>
</evidence>